<dbReference type="EMBL" id="GL377626">
    <property type="protein sequence ID" value="EFJ14723.1"/>
    <property type="molecule type" value="Genomic_DNA"/>
</dbReference>
<reference evidence="2 3" key="1">
    <citation type="journal article" date="2011" name="Science">
        <title>The Selaginella genome identifies genetic changes associated with the evolution of vascular plants.</title>
        <authorList>
            <person name="Banks J.A."/>
            <person name="Nishiyama T."/>
            <person name="Hasebe M."/>
            <person name="Bowman J.L."/>
            <person name="Gribskov M."/>
            <person name="dePamphilis C."/>
            <person name="Albert V.A."/>
            <person name="Aono N."/>
            <person name="Aoyama T."/>
            <person name="Ambrose B.A."/>
            <person name="Ashton N.W."/>
            <person name="Axtell M.J."/>
            <person name="Barker E."/>
            <person name="Barker M.S."/>
            <person name="Bennetzen J.L."/>
            <person name="Bonawitz N.D."/>
            <person name="Chapple C."/>
            <person name="Cheng C."/>
            <person name="Correa L.G."/>
            <person name="Dacre M."/>
            <person name="DeBarry J."/>
            <person name="Dreyer I."/>
            <person name="Elias M."/>
            <person name="Engstrom E.M."/>
            <person name="Estelle M."/>
            <person name="Feng L."/>
            <person name="Finet C."/>
            <person name="Floyd S.K."/>
            <person name="Frommer W.B."/>
            <person name="Fujita T."/>
            <person name="Gramzow L."/>
            <person name="Gutensohn M."/>
            <person name="Harholt J."/>
            <person name="Hattori M."/>
            <person name="Heyl A."/>
            <person name="Hirai T."/>
            <person name="Hiwatashi Y."/>
            <person name="Ishikawa M."/>
            <person name="Iwata M."/>
            <person name="Karol K.G."/>
            <person name="Koehler B."/>
            <person name="Kolukisaoglu U."/>
            <person name="Kubo M."/>
            <person name="Kurata T."/>
            <person name="Lalonde S."/>
            <person name="Li K."/>
            <person name="Li Y."/>
            <person name="Litt A."/>
            <person name="Lyons E."/>
            <person name="Manning G."/>
            <person name="Maruyama T."/>
            <person name="Michael T.P."/>
            <person name="Mikami K."/>
            <person name="Miyazaki S."/>
            <person name="Morinaga S."/>
            <person name="Murata T."/>
            <person name="Mueller-Roeber B."/>
            <person name="Nelson D.R."/>
            <person name="Obara M."/>
            <person name="Oguri Y."/>
            <person name="Olmstead R.G."/>
            <person name="Onodera N."/>
            <person name="Petersen B.L."/>
            <person name="Pils B."/>
            <person name="Prigge M."/>
            <person name="Rensing S.A."/>
            <person name="Riano-Pachon D.M."/>
            <person name="Roberts A.W."/>
            <person name="Sato Y."/>
            <person name="Scheller H.V."/>
            <person name="Schulz B."/>
            <person name="Schulz C."/>
            <person name="Shakirov E.V."/>
            <person name="Shibagaki N."/>
            <person name="Shinohara N."/>
            <person name="Shippen D.E."/>
            <person name="Soerensen I."/>
            <person name="Sotooka R."/>
            <person name="Sugimoto N."/>
            <person name="Sugita M."/>
            <person name="Sumikawa N."/>
            <person name="Tanurdzic M."/>
            <person name="Theissen G."/>
            <person name="Ulvskov P."/>
            <person name="Wakazuki S."/>
            <person name="Weng J.K."/>
            <person name="Willats W.W."/>
            <person name="Wipf D."/>
            <person name="Wolf P.G."/>
            <person name="Yang L."/>
            <person name="Zimmer A.D."/>
            <person name="Zhu Q."/>
            <person name="Mitros T."/>
            <person name="Hellsten U."/>
            <person name="Loque D."/>
            <person name="Otillar R."/>
            <person name="Salamov A."/>
            <person name="Schmutz J."/>
            <person name="Shapiro H."/>
            <person name="Lindquist E."/>
            <person name="Lucas S."/>
            <person name="Rokhsar D."/>
            <person name="Grigoriev I.V."/>
        </authorList>
    </citation>
    <scope>NUCLEOTIDE SEQUENCE [LARGE SCALE GENOMIC DNA]</scope>
</reference>
<dbReference type="HOGENOM" id="CLU_967726_0_0_1"/>
<proteinExistence type="predicted"/>
<organism evidence="3">
    <name type="scientific">Selaginella moellendorffii</name>
    <name type="common">Spikemoss</name>
    <dbReference type="NCBI Taxonomy" id="88036"/>
    <lineage>
        <taxon>Eukaryota</taxon>
        <taxon>Viridiplantae</taxon>
        <taxon>Streptophyta</taxon>
        <taxon>Embryophyta</taxon>
        <taxon>Tracheophyta</taxon>
        <taxon>Lycopodiopsida</taxon>
        <taxon>Selaginellales</taxon>
        <taxon>Selaginellaceae</taxon>
        <taxon>Selaginella</taxon>
    </lineage>
</organism>
<sequence length="288" mass="32359">MRLGGRNQALPARPRGSHTGCTSSAPGHGDQSNAALRLGEIRDARHSGETSMPSDRSDRLYTFSSTCTPNEKRKASLQLASRKRVEALLGELKELSYEKLKSNKTLELICPDIYDRQCYWYIGQVFSVTLLKFIVDPPIRLSAVAEAPCKVLHEAFILAYIKDPQALASLEDFESEEDVEMVLWLRTETVHIVVDYANSMEDEAVAYLKHTSGKTEEGCRLRARRIHHYTGWVPGLLSQYLTKKCVVEQTRRKGVSDALHSDDEVLTAVTEGRLKYELSDALDSGCYF</sequence>
<protein>
    <submittedName>
        <fullName evidence="2">Uncharacterized protein</fullName>
    </submittedName>
</protein>
<accession>D8SLU9</accession>
<evidence type="ECO:0000256" key="1">
    <source>
        <dbReference type="SAM" id="MobiDB-lite"/>
    </source>
</evidence>
<evidence type="ECO:0000313" key="3">
    <source>
        <dbReference type="Proteomes" id="UP000001514"/>
    </source>
</evidence>
<dbReference type="Gramene" id="EFJ14723">
    <property type="protein sequence ID" value="EFJ14723"/>
    <property type="gene ID" value="SELMODRAFT_423481"/>
</dbReference>
<feature type="region of interest" description="Disordered" evidence="1">
    <location>
        <begin position="1"/>
        <end position="36"/>
    </location>
</feature>
<evidence type="ECO:0000313" key="2">
    <source>
        <dbReference type="EMBL" id="EFJ14723.1"/>
    </source>
</evidence>
<feature type="compositionally biased region" description="Polar residues" evidence="1">
    <location>
        <begin position="19"/>
        <end position="34"/>
    </location>
</feature>
<dbReference type="KEGG" id="smo:SELMODRAFT_423481"/>
<keyword evidence="3" id="KW-1185">Reference proteome</keyword>
<dbReference type="Proteomes" id="UP000001514">
    <property type="component" value="Unassembled WGS sequence"/>
</dbReference>
<dbReference type="InParanoid" id="D8SLU9"/>
<name>D8SLU9_SELML</name>
<gene>
    <name evidence="2" type="ORF">SELMODRAFT_423481</name>
</gene>
<dbReference type="AlphaFoldDB" id="D8SLU9"/>